<evidence type="ECO:0000313" key="2">
    <source>
        <dbReference type="Proteomes" id="UP000324222"/>
    </source>
</evidence>
<keyword evidence="2" id="KW-1185">Reference proteome</keyword>
<dbReference type="Proteomes" id="UP000324222">
    <property type="component" value="Unassembled WGS sequence"/>
</dbReference>
<comment type="caution">
    <text evidence="1">The sequence shown here is derived from an EMBL/GenBank/DDBJ whole genome shotgun (WGS) entry which is preliminary data.</text>
</comment>
<gene>
    <name evidence="1" type="ORF">E2C01_086212</name>
</gene>
<accession>A0A5B7J9N7</accession>
<organism evidence="1 2">
    <name type="scientific">Portunus trituberculatus</name>
    <name type="common">Swimming crab</name>
    <name type="synonym">Neptunus trituberculatus</name>
    <dbReference type="NCBI Taxonomy" id="210409"/>
    <lineage>
        <taxon>Eukaryota</taxon>
        <taxon>Metazoa</taxon>
        <taxon>Ecdysozoa</taxon>
        <taxon>Arthropoda</taxon>
        <taxon>Crustacea</taxon>
        <taxon>Multicrustacea</taxon>
        <taxon>Malacostraca</taxon>
        <taxon>Eumalacostraca</taxon>
        <taxon>Eucarida</taxon>
        <taxon>Decapoda</taxon>
        <taxon>Pleocyemata</taxon>
        <taxon>Brachyura</taxon>
        <taxon>Eubrachyura</taxon>
        <taxon>Portunoidea</taxon>
        <taxon>Portunidae</taxon>
        <taxon>Portuninae</taxon>
        <taxon>Portunus</taxon>
    </lineage>
</organism>
<proteinExistence type="predicted"/>
<name>A0A5B7J9N7_PORTR</name>
<dbReference type="EMBL" id="VSRR010086919">
    <property type="protein sequence ID" value="MPC91193.1"/>
    <property type="molecule type" value="Genomic_DNA"/>
</dbReference>
<evidence type="ECO:0000313" key="1">
    <source>
        <dbReference type="EMBL" id="MPC91193.1"/>
    </source>
</evidence>
<protein>
    <submittedName>
        <fullName evidence="1">Uncharacterized protein</fullName>
    </submittedName>
</protein>
<reference evidence="1 2" key="1">
    <citation type="submission" date="2019-05" db="EMBL/GenBank/DDBJ databases">
        <title>Another draft genome of Portunus trituberculatus and its Hox gene families provides insights of decapod evolution.</title>
        <authorList>
            <person name="Jeong J.-H."/>
            <person name="Song I."/>
            <person name="Kim S."/>
            <person name="Choi T."/>
            <person name="Kim D."/>
            <person name="Ryu S."/>
            <person name="Kim W."/>
        </authorList>
    </citation>
    <scope>NUCLEOTIDE SEQUENCE [LARGE SCALE GENOMIC DNA]</scope>
    <source>
        <tissue evidence="1">Muscle</tissue>
    </source>
</reference>
<sequence>MDTDMHDCALCHHTNPYAFQVAKVATLRNIVRDSNMTETSYSHDVVFSSIFSFPFWYVYLPTPKLKNVHPLFIPPKINYASPT</sequence>
<dbReference type="AlphaFoldDB" id="A0A5B7J9N7"/>